<protein>
    <submittedName>
        <fullName evidence="3">Uncharacterized protein</fullName>
    </submittedName>
</protein>
<dbReference type="EMBL" id="JARVCO010000010">
    <property type="protein sequence ID" value="MDZ8119245.1"/>
    <property type="molecule type" value="Genomic_DNA"/>
</dbReference>
<feature type="chain" id="PRO_5046511920" evidence="2">
    <location>
        <begin position="19"/>
        <end position="187"/>
    </location>
</feature>
<sequence>MKKRITIAIFTLAVSAFAQEAEIPETDIDNTYFHPAASMYIHGDAAGASNLVHTGLAQFPDNGKLLRLKELLDQQQQNQDQQNQDQQDQNQDQDQQNQDQQEQNNDQQNQDQQNQDQQDQNQDQQSPPEPEQPQEQNQPAQQEPPRAEEMSPDEAERLMDAMKQDEETKRLMLQPVMGAPVKVDKDW</sequence>
<organism evidence="3 4">
    <name type="scientific">Pontiella agarivorans</name>
    <dbReference type="NCBI Taxonomy" id="3038953"/>
    <lineage>
        <taxon>Bacteria</taxon>
        <taxon>Pseudomonadati</taxon>
        <taxon>Kiritimatiellota</taxon>
        <taxon>Kiritimatiellia</taxon>
        <taxon>Kiritimatiellales</taxon>
        <taxon>Pontiellaceae</taxon>
        <taxon>Pontiella</taxon>
    </lineage>
</organism>
<keyword evidence="4" id="KW-1185">Reference proteome</keyword>
<dbReference type="RefSeq" id="WP_322609029.1">
    <property type="nucleotide sequence ID" value="NZ_JARVCO010000010.1"/>
</dbReference>
<proteinExistence type="predicted"/>
<evidence type="ECO:0000256" key="2">
    <source>
        <dbReference type="SAM" id="SignalP"/>
    </source>
</evidence>
<feature type="compositionally biased region" description="Basic and acidic residues" evidence="1">
    <location>
        <begin position="145"/>
        <end position="170"/>
    </location>
</feature>
<name>A0ABU5MYF5_9BACT</name>
<evidence type="ECO:0000256" key="1">
    <source>
        <dbReference type="SAM" id="MobiDB-lite"/>
    </source>
</evidence>
<accession>A0ABU5MYF5</accession>
<dbReference type="Proteomes" id="UP001290861">
    <property type="component" value="Unassembled WGS sequence"/>
</dbReference>
<gene>
    <name evidence="3" type="ORF">P9H32_11480</name>
</gene>
<keyword evidence="2" id="KW-0732">Signal</keyword>
<feature type="region of interest" description="Disordered" evidence="1">
    <location>
        <begin position="74"/>
        <end position="187"/>
    </location>
</feature>
<evidence type="ECO:0000313" key="3">
    <source>
        <dbReference type="EMBL" id="MDZ8119245.1"/>
    </source>
</evidence>
<comment type="caution">
    <text evidence="3">The sequence shown here is derived from an EMBL/GenBank/DDBJ whole genome shotgun (WGS) entry which is preliminary data.</text>
</comment>
<evidence type="ECO:0000313" key="4">
    <source>
        <dbReference type="Proteomes" id="UP001290861"/>
    </source>
</evidence>
<feature type="signal peptide" evidence="2">
    <location>
        <begin position="1"/>
        <end position="18"/>
    </location>
</feature>
<reference evidence="3 4" key="1">
    <citation type="journal article" date="2024" name="Appl. Environ. Microbiol.">
        <title>Pontiella agarivorans sp. nov., a novel marine anaerobic bacterium capable of degrading macroalgal polysaccharides and fixing nitrogen.</title>
        <authorList>
            <person name="Liu N."/>
            <person name="Kivenson V."/>
            <person name="Peng X."/>
            <person name="Cui Z."/>
            <person name="Lankiewicz T.S."/>
            <person name="Gosselin K.M."/>
            <person name="English C.J."/>
            <person name="Blair E.M."/>
            <person name="O'Malley M.A."/>
            <person name="Valentine D.L."/>
        </authorList>
    </citation>
    <scope>NUCLEOTIDE SEQUENCE [LARGE SCALE GENOMIC DNA]</scope>
    <source>
        <strain evidence="3 4">NLcol2</strain>
    </source>
</reference>
<feature type="compositionally biased region" description="Low complexity" evidence="1">
    <location>
        <begin position="74"/>
        <end position="126"/>
    </location>
</feature>
<feature type="compositionally biased region" description="Low complexity" evidence="1">
    <location>
        <begin position="133"/>
        <end position="144"/>
    </location>
</feature>